<dbReference type="InterPro" id="IPR000600">
    <property type="entry name" value="ROK"/>
</dbReference>
<comment type="similarity">
    <text evidence="1">Belongs to the ROK (NagC/XylR) family.</text>
</comment>
<evidence type="ECO:0000313" key="3">
    <source>
        <dbReference type="Proteomes" id="UP000264006"/>
    </source>
</evidence>
<dbReference type="Pfam" id="PF00480">
    <property type="entry name" value="ROK"/>
    <property type="match status" value="1"/>
</dbReference>
<gene>
    <name evidence="2" type="ORF">DVS28_a2808</name>
</gene>
<keyword evidence="3" id="KW-1185">Reference proteome</keyword>
<evidence type="ECO:0000313" key="2">
    <source>
        <dbReference type="EMBL" id="AXV07487.1"/>
    </source>
</evidence>
<keyword evidence="2" id="KW-0808">Transferase</keyword>
<dbReference type="InterPro" id="IPR049874">
    <property type="entry name" value="ROK_cs"/>
</dbReference>
<name>A0A346XZ40_9ACTN</name>
<proteinExistence type="inferred from homology"/>
<dbReference type="GO" id="GO:0016301">
    <property type="term" value="F:kinase activity"/>
    <property type="evidence" value="ECO:0007669"/>
    <property type="project" value="UniProtKB-KW"/>
</dbReference>
<dbReference type="PROSITE" id="PS01125">
    <property type="entry name" value="ROK"/>
    <property type="match status" value="1"/>
</dbReference>
<dbReference type="Gene3D" id="3.30.420.40">
    <property type="match status" value="2"/>
</dbReference>
<dbReference type="KEGG" id="euz:DVS28_a2808"/>
<reference evidence="2 3" key="1">
    <citation type="submission" date="2018-09" db="EMBL/GenBank/DDBJ databases">
        <title>Complete genome sequence of Euzebya sp. DY32-46 isolated from seawater of Pacific Ocean.</title>
        <authorList>
            <person name="Xu L."/>
            <person name="Wu Y.-H."/>
            <person name="Xu X.-W."/>
        </authorList>
    </citation>
    <scope>NUCLEOTIDE SEQUENCE [LARGE SCALE GENOMIC DNA]</scope>
    <source>
        <strain evidence="2 3">DY32-46</strain>
    </source>
</reference>
<sequence length="315" mass="31672">MAMPPVALGIDVGGTKILGALVDDEGTVLQQQVVPTPKEDEPLLHAIVGVARGLLDGAASDLPVGLGFPGLITRDGVARYGPNISLREFPLRARLEAELGRAVLVDNDATAATWAEFVIGAGREARADMLMFTLGTGVGGGLVIGGRIVRGSQGFAGELGHLIIDVDGASGPSGIPGELEAYSAGNAIGRMANHAFLQGHFIGTLLEGPVAPTGEQVTWGALQGVEPAIEILARAGRYLGIAAAGLVNCLDPELIVVGGGAGAAGDLVLDPARASLADHVLGPTHRDPVPVVAAGLGPEAGAIGAAFLAAEEGRD</sequence>
<dbReference type="SUPFAM" id="SSF53067">
    <property type="entry name" value="Actin-like ATPase domain"/>
    <property type="match status" value="1"/>
</dbReference>
<dbReference type="EMBL" id="CP031165">
    <property type="protein sequence ID" value="AXV07487.1"/>
    <property type="molecule type" value="Genomic_DNA"/>
</dbReference>
<organism evidence="2 3">
    <name type="scientific">Euzebya pacifica</name>
    <dbReference type="NCBI Taxonomy" id="1608957"/>
    <lineage>
        <taxon>Bacteria</taxon>
        <taxon>Bacillati</taxon>
        <taxon>Actinomycetota</taxon>
        <taxon>Nitriliruptoria</taxon>
        <taxon>Euzebyales</taxon>
    </lineage>
</organism>
<evidence type="ECO:0000256" key="1">
    <source>
        <dbReference type="ARBA" id="ARBA00006479"/>
    </source>
</evidence>
<keyword evidence="2" id="KW-0418">Kinase</keyword>
<dbReference type="PANTHER" id="PTHR18964">
    <property type="entry name" value="ROK (REPRESSOR, ORF, KINASE) FAMILY"/>
    <property type="match status" value="1"/>
</dbReference>
<dbReference type="PANTHER" id="PTHR18964:SF173">
    <property type="entry name" value="GLUCOKINASE"/>
    <property type="match status" value="1"/>
</dbReference>
<protein>
    <submittedName>
        <fullName evidence="2">Sugar kinase</fullName>
    </submittedName>
</protein>
<accession>A0A346XZ40</accession>
<dbReference type="InterPro" id="IPR043129">
    <property type="entry name" value="ATPase_NBD"/>
</dbReference>
<dbReference type="AlphaFoldDB" id="A0A346XZ40"/>
<dbReference type="Proteomes" id="UP000264006">
    <property type="component" value="Chromosome"/>
</dbReference>
<dbReference type="OrthoDB" id="9810372at2"/>